<dbReference type="InParanoid" id="A0A163JPY7"/>
<reference evidence="1" key="1">
    <citation type="submission" date="2016-04" db="EMBL/GenBank/DDBJ databases">
        <authorList>
            <person name="Evans L.H."/>
            <person name="Alamgir A."/>
            <person name="Owens N."/>
            <person name="Weber N.D."/>
            <person name="Virtaneva K."/>
            <person name="Barbian K."/>
            <person name="Babar A."/>
            <person name="Rosenke K."/>
        </authorList>
    </citation>
    <scope>NUCLEOTIDE SEQUENCE [LARGE SCALE GENOMIC DNA]</scope>
    <source>
        <strain evidence="1">CBS 101.48</strain>
    </source>
</reference>
<organism evidence="1">
    <name type="scientific">Absidia glauca</name>
    <name type="common">Pin mould</name>
    <dbReference type="NCBI Taxonomy" id="4829"/>
    <lineage>
        <taxon>Eukaryota</taxon>
        <taxon>Fungi</taxon>
        <taxon>Fungi incertae sedis</taxon>
        <taxon>Mucoromycota</taxon>
        <taxon>Mucoromycotina</taxon>
        <taxon>Mucoromycetes</taxon>
        <taxon>Mucorales</taxon>
        <taxon>Cunninghamellaceae</taxon>
        <taxon>Absidia</taxon>
    </lineage>
</organism>
<dbReference type="Proteomes" id="UP000078561">
    <property type="component" value="Unassembled WGS sequence"/>
</dbReference>
<evidence type="ECO:0000313" key="1">
    <source>
        <dbReference type="EMBL" id="SAM02401.1"/>
    </source>
</evidence>
<dbReference type="EMBL" id="LT553838">
    <property type="protein sequence ID" value="SAM02401.1"/>
    <property type="molecule type" value="Genomic_DNA"/>
</dbReference>
<sequence>MATDIGSIAPELDGHVVRLWLISRNYVLGALTFSIVDSVANALFTSSLPFYTTIKTVGAAVLPFPSSLPSL</sequence>
<evidence type="ECO:0000313" key="2">
    <source>
        <dbReference type="Proteomes" id="UP000078561"/>
    </source>
</evidence>
<dbReference type="AlphaFoldDB" id="A0A163JPY7"/>
<keyword evidence="2" id="KW-1185">Reference proteome</keyword>
<name>A0A163JPY7_ABSGL</name>
<protein>
    <submittedName>
        <fullName evidence="1">Uncharacterized protein</fullName>
    </submittedName>
</protein>
<accession>A0A163JPY7</accession>
<gene>
    <name evidence="1" type="primary">ABSGL_08187.1 scaffold 9707</name>
</gene>
<proteinExistence type="predicted"/>